<proteinExistence type="predicted"/>
<dbReference type="EMBL" id="QTSX02001491">
    <property type="protein sequence ID" value="KAJ9081224.1"/>
    <property type="molecule type" value="Genomic_DNA"/>
</dbReference>
<evidence type="ECO:0000313" key="2">
    <source>
        <dbReference type="Proteomes" id="UP001165960"/>
    </source>
</evidence>
<keyword evidence="2" id="KW-1185">Reference proteome</keyword>
<accession>A0ACC2U333</accession>
<reference evidence="1" key="1">
    <citation type="submission" date="2022-04" db="EMBL/GenBank/DDBJ databases">
        <title>Genome of the entomopathogenic fungus Entomophthora muscae.</title>
        <authorList>
            <person name="Elya C."/>
            <person name="Lovett B.R."/>
            <person name="Lee E."/>
            <person name="Macias A.M."/>
            <person name="Hajek A.E."/>
            <person name="De Bivort B.L."/>
            <person name="Kasson M.T."/>
            <person name="De Fine Licht H.H."/>
            <person name="Stajich J.E."/>
        </authorList>
    </citation>
    <scope>NUCLEOTIDE SEQUENCE</scope>
    <source>
        <strain evidence="1">Berkeley</strain>
    </source>
</reference>
<protein>
    <submittedName>
        <fullName evidence="1">Uncharacterized protein</fullName>
    </submittedName>
</protein>
<dbReference type="Proteomes" id="UP001165960">
    <property type="component" value="Unassembled WGS sequence"/>
</dbReference>
<sequence length="599" mass="69047">MSGLAKLEKSRFNTKTFDCNQCSNNATNGNFRNSCLHCISNGISCQSHCFRPKTQEQIFQNVDTFQLRPPTPSVKIKPKPPTSFQNIIPLLHKPKKEKKRVSKKNKKFNSELKIIFSEYKVSKSFDLTLWSKSFSRWHSSFDSISLFYGVLKLTRISIEQLDKESGKILFTYLDNLCRQKKQDYSLVASLDLKETEMLLAEATDAFFYYENSLIPLFTRYTYECRPRSMLLKLSVWKMGLLRLKSSVSRDTLLYKINLQILSLVKPTQLTVSLDTFQALLILTINPYGEPPASWKFFAFSALHSIVPAIGLQFSQIKPGSSDLELERVLALRFLLFRSTEITRQFIPFFNCDIMPQRASILNITEFYLTRAIASLSKPYLLIGDKFWDILDFITVAYNECQSLSSRVFLEIRTLSAASKASPDRYIDQINELYDKYYQLLACFHAKAEQVFLTLPDVPKEKIMKLILQALAIIKTFQHYSIMTIVDLFKSRSPPASTMSHYDFIGIYSALHLIELCIKLSDCCLALHMPQNLIRSISFLIHTRKPLLREKNKYARLLKTISIALSAAQLIFRHPSRGRNDPNMDNFIVLIDLITAQDKE</sequence>
<evidence type="ECO:0000313" key="1">
    <source>
        <dbReference type="EMBL" id="KAJ9081224.1"/>
    </source>
</evidence>
<gene>
    <name evidence="1" type="ORF">DSO57_1017068</name>
</gene>
<name>A0ACC2U333_9FUNG</name>
<organism evidence="1 2">
    <name type="scientific">Entomophthora muscae</name>
    <dbReference type="NCBI Taxonomy" id="34485"/>
    <lineage>
        <taxon>Eukaryota</taxon>
        <taxon>Fungi</taxon>
        <taxon>Fungi incertae sedis</taxon>
        <taxon>Zoopagomycota</taxon>
        <taxon>Entomophthoromycotina</taxon>
        <taxon>Entomophthoromycetes</taxon>
        <taxon>Entomophthorales</taxon>
        <taxon>Entomophthoraceae</taxon>
        <taxon>Entomophthora</taxon>
    </lineage>
</organism>
<comment type="caution">
    <text evidence="1">The sequence shown here is derived from an EMBL/GenBank/DDBJ whole genome shotgun (WGS) entry which is preliminary data.</text>
</comment>